<gene>
    <name evidence="2" type="ORF">BJG266_LOCUS34305</name>
    <name evidence="3" type="ORF">QVE165_LOCUS51400</name>
</gene>
<protein>
    <submittedName>
        <fullName evidence="3">Uncharacterized protein</fullName>
    </submittedName>
</protein>
<feature type="compositionally biased region" description="Acidic residues" evidence="1">
    <location>
        <begin position="125"/>
        <end position="134"/>
    </location>
</feature>
<evidence type="ECO:0000313" key="4">
    <source>
        <dbReference type="Proteomes" id="UP000663832"/>
    </source>
</evidence>
<proteinExistence type="predicted"/>
<dbReference type="AlphaFoldDB" id="A0A816A1L7"/>
<feature type="region of interest" description="Disordered" evidence="1">
    <location>
        <begin position="112"/>
        <end position="134"/>
    </location>
</feature>
<evidence type="ECO:0000256" key="1">
    <source>
        <dbReference type="SAM" id="MobiDB-lite"/>
    </source>
</evidence>
<accession>A0A816A1L7</accession>
<dbReference type="Proteomes" id="UP000663832">
    <property type="component" value="Unassembled WGS sequence"/>
</dbReference>
<dbReference type="Proteomes" id="UP000663877">
    <property type="component" value="Unassembled WGS sequence"/>
</dbReference>
<feature type="compositionally biased region" description="Low complexity" evidence="1">
    <location>
        <begin position="113"/>
        <end position="124"/>
    </location>
</feature>
<feature type="region of interest" description="Disordered" evidence="1">
    <location>
        <begin position="58"/>
        <end position="84"/>
    </location>
</feature>
<sequence length="157" mass="18458">MVIKEQNDDNNNNLFVDQLCEYNVDNKSEIHQTNINRSLSSPVQDHLFSVHDFECDYMDDDDDDDDNDNDNDINKGVDDDDYNEDDYMDSLNYMDDDIYCLNYVHKNYHSFDSDNNVNNDTNDTNTDDDTDEYSSDYSTSMDIMMYLMTDPFGELDI</sequence>
<evidence type="ECO:0000313" key="2">
    <source>
        <dbReference type="EMBL" id="CAF1338973.1"/>
    </source>
</evidence>
<name>A0A816A1L7_9BILA</name>
<feature type="compositionally biased region" description="Acidic residues" evidence="1">
    <location>
        <begin position="58"/>
        <end position="71"/>
    </location>
</feature>
<organism evidence="3 4">
    <name type="scientific">Adineta steineri</name>
    <dbReference type="NCBI Taxonomy" id="433720"/>
    <lineage>
        <taxon>Eukaryota</taxon>
        <taxon>Metazoa</taxon>
        <taxon>Spiralia</taxon>
        <taxon>Gnathifera</taxon>
        <taxon>Rotifera</taxon>
        <taxon>Eurotatoria</taxon>
        <taxon>Bdelloidea</taxon>
        <taxon>Adinetida</taxon>
        <taxon>Adinetidae</taxon>
        <taxon>Adineta</taxon>
    </lineage>
</organism>
<dbReference type="EMBL" id="CAJNOI010000746">
    <property type="protein sequence ID" value="CAF1338973.1"/>
    <property type="molecule type" value="Genomic_DNA"/>
</dbReference>
<comment type="caution">
    <text evidence="3">The sequence shown here is derived from an EMBL/GenBank/DDBJ whole genome shotgun (WGS) entry which is preliminary data.</text>
</comment>
<reference evidence="3" key="1">
    <citation type="submission" date="2021-02" db="EMBL/GenBank/DDBJ databases">
        <authorList>
            <person name="Nowell W R."/>
        </authorList>
    </citation>
    <scope>NUCLEOTIDE SEQUENCE</scope>
</reference>
<keyword evidence="4" id="KW-1185">Reference proteome</keyword>
<evidence type="ECO:0000313" key="3">
    <source>
        <dbReference type="EMBL" id="CAF1592193.1"/>
    </source>
</evidence>
<dbReference type="EMBL" id="CAJNOM010001106">
    <property type="protein sequence ID" value="CAF1592193.1"/>
    <property type="molecule type" value="Genomic_DNA"/>
</dbReference>